<dbReference type="EMBL" id="CAJNOV010003218">
    <property type="protein sequence ID" value="CAF1131585.1"/>
    <property type="molecule type" value="Genomic_DNA"/>
</dbReference>
<dbReference type="OrthoDB" id="9986558at2759"/>
<dbReference type="Proteomes" id="UP000681967">
    <property type="component" value="Unassembled WGS sequence"/>
</dbReference>
<feature type="region of interest" description="Disordered" evidence="1">
    <location>
        <begin position="1"/>
        <end position="67"/>
    </location>
</feature>
<evidence type="ECO:0000313" key="6">
    <source>
        <dbReference type="EMBL" id="CAF3817399.1"/>
    </source>
</evidence>
<evidence type="ECO:0000313" key="3">
    <source>
        <dbReference type="EMBL" id="CAF1660833.1"/>
    </source>
</evidence>
<reference evidence="4" key="1">
    <citation type="submission" date="2021-02" db="EMBL/GenBank/DDBJ databases">
        <authorList>
            <person name="Nowell W R."/>
        </authorList>
    </citation>
    <scope>NUCLEOTIDE SEQUENCE</scope>
</reference>
<gene>
    <name evidence="5" type="ORF">BYL167_LOCUS3187</name>
    <name evidence="2" type="ORF">CJN711_LOCUS8582</name>
    <name evidence="6" type="ORF">GIL414_LOCUS2010</name>
    <name evidence="3" type="ORF">KQP761_LOCUS32003</name>
    <name evidence="4" type="ORF">MBJ925_LOCUS3156</name>
    <name evidence="7" type="ORF">SMN809_LOCUS5752</name>
</gene>
<dbReference type="EMBL" id="CAJOBJ010000365">
    <property type="protein sequence ID" value="CAF3817399.1"/>
    <property type="molecule type" value="Genomic_DNA"/>
</dbReference>
<name>A0A816KXS0_9BILA</name>
<proteinExistence type="predicted"/>
<dbReference type="EMBL" id="CAJNRE010000226">
    <property type="protein sequence ID" value="CAF1924657.1"/>
    <property type="molecule type" value="Genomic_DNA"/>
</dbReference>
<dbReference type="Proteomes" id="UP000663855">
    <property type="component" value="Unassembled WGS sequence"/>
</dbReference>
<dbReference type="EMBL" id="CAJNOW010017849">
    <property type="protein sequence ID" value="CAF1660833.1"/>
    <property type="molecule type" value="Genomic_DNA"/>
</dbReference>
<dbReference type="EMBL" id="CAJOBI010001486">
    <property type="protein sequence ID" value="CAF3883832.1"/>
    <property type="molecule type" value="Genomic_DNA"/>
</dbReference>
<dbReference type="AlphaFoldDB" id="A0A816KXS0"/>
<dbReference type="EMBL" id="CAJOBH010000599">
    <property type="protein sequence ID" value="CAF3804542.1"/>
    <property type="molecule type" value="Genomic_DNA"/>
</dbReference>
<evidence type="ECO:0000313" key="5">
    <source>
        <dbReference type="EMBL" id="CAF3804542.1"/>
    </source>
</evidence>
<evidence type="ECO:0000313" key="8">
    <source>
        <dbReference type="Proteomes" id="UP000663824"/>
    </source>
</evidence>
<feature type="region of interest" description="Disordered" evidence="1">
    <location>
        <begin position="177"/>
        <end position="201"/>
    </location>
</feature>
<sequence length="245" mass="28377">MPNTITPRRAENNFGRRQQPSIVDNDQYTPRTNENAYPKKSQAFYIDTKDDHQPMDNDPPPFRSYSPPIRGSFTPSTTVPEMYLLKAAENNHEIQSRHQSPIVTNKNRITPIPLGNFSDQKPEMYHLKTSDEPIRRTPSARNDHPKTIFNEEKKTHFDDHEKKKPTMYFLMSDQENLPVSRRTPSPPILQSKRSQPAPHETVHMRHEYPPALLATTTNTRHISLAHSKASESIQRSMNKYRFGGH</sequence>
<dbReference type="Proteomes" id="UP000681720">
    <property type="component" value="Unassembled WGS sequence"/>
</dbReference>
<accession>A0A816KXS0</accession>
<organism evidence="4 8">
    <name type="scientific">Rotaria magnacalcarata</name>
    <dbReference type="NCBI Taxonomy" id="392030"/>
    <lineage>
        <taxon>Eukaryota</taxon>
        <taxon>Metazoa</taxon>
        <taxon>Spiralia</taxon>
        <taxon>Gnathifera</taxon>
        <taxon>Rotifera</taxon>
        <taxon>Eurotatoria</taxon>
        <taxon>Bdelloidea</taxon>
        <taxon>Philodinida</taxon>
        <taxon>Philodinidae</taxon>
        <taxon>Rotaria</taxon>
    </lineage>
</organism>
<dbReference type="Proteomes" id="UP000663824">
    <property type="component" value="Unassembled WGS sequence"/>
</dbReference>
<comment type="caution">
    <text evidence="4">The sequence shown here is derived from an EMBL/GenBank/DDBJ whole genome shotgun (WGS) entry which is preliminary data.</text>
</comment>
<evidence type="ECO:0000313" key="2">
    <source>
        <dbReference type="EMBL" id="CAF1131585.1"/>
    </source>
</evidence>
<dbReference type="Proteomes" id="UP000676336">
    <property type="component" value="Unassembled WGS sequence"/>
</dbReference>
<protein>
    <submittedName>
        <fullName evidence="4">Uncharacterized protein</fullName>
    </submittedName>
</protein>
<dbReference type="Proteomes" id="UP000663834">
    <property type="component" value="Unassembled WGS sequence"/>
</dbReference>
<evidence type="ECO:0000313" key="7">
    <source>
        <dbReference type="EMBL" id="CAF3883832.1"/>
    </source>
</evidence>
<feature type="compositionally biased region" description="Polar residues" evidence="1">
    <location>
        <begin position="15"/>
        <end position="35"/>
    </location>
</feature>
<evidence type="ECO:0000256" key="1">
    <source>
        <dbReference type="SAM" id="MobiDB-lite"/>
    </source>
</evidence>
<evidence type="ECO:0000313" key="4">
    <source>
        <dbReference type="EMBL" id="CAF1924657.1"/>
    </source>
</evidence>